<keyword evidence="2" id="KW-1185">Reference proteome</keyword>
<comment type="caution">
    <text evidence="1">The sequence shown here is derived from an EMBL/GenBank/DDBJ whole genome shotgun (WGS) entry which is preliminary data.</text>
</comment>
<evidence type="ECO:0000313" key="2">
    <source>
        <dbReference type="Proteomes" id="UP001500063"/>
    </source>
</evidence>
<organism evidence="1 2">
    <name type="scientific">Streptomyces blastmyceticus</name>
    <dbReference type="NCBI Taxonomy" id="68180"/>
    <lineage>
        <taxon>Bacteria</taxon>
        <taxon>Bacillati</taxon>
        <taxon>Actinomycetota</taxon>
        <taxon>Actinomycetes</taxon>
        <taxon>Kitasatosporales</taxon>
        <taxon>Streptomycetaceae</taxon>
        <taxon>Streptomyces</taxon>
    </lineage>
</organism>
<name>A0ABP3HE26_9ACTN</name>
<accession>A0ABP3HE26</accession>
<dbReference type="EMBL" id="BAAABW010000026">
    <property type="protein sequence ID" value="GAA0368478.1"/>
    <property type="molecule type" value="Genomic_DNA"/>
</dbReference>
<protein>
    <submittedName>
        <fullName evidence="1">Uncharacterized protein</fullName>
    </submittedName>
</protein>
<gene>
    <name evidence="1" type="ORF">GCM10010319_53000</name>
</gene>
<evidence type="ECO:0000313" key="1">
    <source>
        <dbReference type="EMBL" id="GAA0368478.1"/>
    </source>
</evidence>
<reference evidence="2" key="1">
    <citation type="journal article" date="2019" name="Int. J. Syst. Evol. Microbiol.">
        <title>The Global Catalogue of Microorganisms (GCM) 10K type strain sequencing project: providing services to taxonomists for standard genome sequencing and annotation.</title>
        <authorList>
            <consortium name="The Broad Institute Genomics Platform"/>
            <consortium name="The Broad Institute Genome Sequencing Center for Infectious Disease"/>
            <person name="Wu L."/>
            <person name="Ma J."/>
        </authorList>
    </citation>
    <scope>NUCLEOTIDE SEQUENCE [LARGE SCALE GENOMIC DNA]</scope>
    <source>
        <strain evidence="2">JCM 4565</strain>
    </source>
</reference>
<sequence>MLSKWYCTTRSDTPASTAISRMLASCSPRSAAIRQTAPAISRRLRARVPGSAAGAGAAGTGGLFRCRYALAWQPREQYTGGRPRVVPGSAAPHTRQTADFFSSRMPVAYASQKV</sequence>
<dbReference type="Proteomes" id="UP001500063">
    <property type="component" value="Unassembled WGS sequence"/>
</dbReference>
<proteinExistence type="predicted"/>